<dbReference type="EMBL" id="FOMB01000027">
    <property type="protein sequence ID" value="SFD19256.1"/>
    <property type="molecule type" value="Genomic_DNA"/>
</dbReference>
<dbReference type="STRING" id="728005.SAMN04488059_12731"/>
<evidence type="ECO:0000313" key="2">
    <source>
        <dbReference type="EMBL" id="KKC33851.1"/>
    </source>
</evidence>
<dbReference type="OrthoDB" id="8452230at2"/>
<dbReference type="Proteomes" id="UP000182258">
    <property type="component" value="Unassembled WGS sequence"/>
</dbReference>
<evidence type="ECO:0000313" key="4">
    <source>
        <dbReference type="Proteomes" id="UP000033519"/>
    </source>
</evidence>
<dbReference type="AlphaFoldDB" id="A0A0F5PZM0"/>
<gene>
    <name evidence="3" type="ORF">SAMN04488059_12731</name>
    <name evidence="2" type="ORF">WH91_06295</name>
</gene>
<organism evidence="3 5">
    <name type="scientific">Devosia psychrophila</name>
    <dbReference type="NCBI Taxonomy" id="728005"/>
    <lineage>
        <taxon>Bacteria</taxon>
        <taxon>Pseudomonadati</taxon>
        <taxon>Pseudomonadota</taxon>
        <taxon>Alphaproteobacteria</taxon>
        <taxon>Hyphomicrobiales</taxon>
        <taxon>Devosiaceae</taxon>
        <taxon>Devosia</taxon>
    </lineage>
</organism>
<evidence type="ECO:0000256" key="1">
    <source>
        <dbReference type="SAM" id="SignalP"/>
    </source>
</evidence>
<accession>A0A0F5PZM0</accession>
<dbReference type="Proteomes" id="UP000033519">
    <property type="component" value="Unassembled WGS sequence"/>
</dbReference>
<feature type="signal peptide" evidence="1">
    <location>
        <begin position="1"/>
        <end position="19"/>
    </location>
</feature>
<reference evidence="3 5" key="2">
    <citation type="submission" date="2016-10" db="EMBL/GenBank/DDBJ databases">
        <authorList>
            <person name="de Groot N.N."/>
        </authorList>
    </citation>
    <scope>NUCLEOTIDE SEQUENCE [LARGE SCALE GENOMIC DNA]</scope>
    <source>
        <strain evidence="3 5">CGMCC 1.10210</strain>
    </source>
</reference>
<name>A0A0F5PZM0_9HYPH</name>
<evidence type="ECO:0000313" key="3">
    <source>
        <dbReference type="EMBL" id="SFD19256.1"/>
    </source>
</evidence>
<dbReference type="EMBL" id="LAPV01000075">
    <property type="protein sequence ID" value="KKC33851.1"/>
    <property type="molecule type" value="Genomic_DNA"/>
</dbReference>
<reference evidence="2 4" key="1">
    <citation type="submission" date="2015-03" db="EMBL/GenBank/DDBJ databases">
        <authorList>
            <person name="Lepp D."/>
            <person name="Hassan Y.I."/>
            <person name="Li X.-Z."/>
            <person name="Zhou T."/>
        </authorList>
    </citation>
    <scope>NUCLEOTIDE SEQUENCE [LARGE SCALE GENOMIC DNA]</scope>
    <source>
        <strain evidence="2 4">Cr7-05</strain>
    </source>
</reference>
<keyword evidence="4" id="KW-1185">Reference proteome</keyword>
<protein>
    <submittedName>
        <fullName evidence="3">Uncharacterized protein</fullName>
    </submittedName>
</protein>
<feature type="chain" id="PRO_5010418714" evidence="1">
    <location>
        <begin position="20"/>
        <end position="154"/>
    </location>
</feature>
<sequence length="154" mass="17306">MYRTVIFLPLLLASAAVTVWELNSHDTKKTWEYVAYQSDGIDELQFYCDNVDPDDIQMLVVTSLDAEAGDDEFADVSVNALIDGVRFDDLSGYYDEVEGERTVVLETREEARVRDILDAAQAASQPIQISYDVHSHRFSVTDIGLDGFVEGCER</sequence>
<proteinExistence type="predicted"/>
<evidence type="ECO:0000313" key="5">
    <source>
        <dbReference type="Proteomes" id="UP000182258"/>
    </source>
</evidence>
<dbReference type="PATRIC" id="fig|728005.3.peg.3696"/>
<keyword evidence="1" id="KW-0732">Signal</keyword>
<dbReference type="RefSeq" id="WP_046170142.1">
    <property type="nucleotide sequence ID" value="NZ_FOMB01000027.1"/>
</dbReference>